<name>A0A2H3AUI7_9AGAR</name>
<reference evidence="2" key="1">
    <citation type="journal article" date="2017" name="Nat. Ecol. Evol.">
        <title>Genome expansion and lineage-specific genetic innovations in the forest pathogenic fungi Armillaria.</title>
        <authorList>
            <person name="Sipos G."/>
            <person name="Prasanna A.N."/>
            <person name="Walter M.C."/>
            <person name="O'Connor E."/>
            <person name="Balint B."/>
            <person name="Krizsan K."/>
            <person name="Kiss B."/>
            <person name="Hess J."/>
            <person name="Varga T."/>
            <person name="Slot J."/>
            <person name="Riley R."/>
            <person name="Boka B."/>
            <person name="Rigling D."/>
            <person name="Barry K."/>
            <person name="Lee J."/>
            <person name="Mihaltcheva S."/>
            <person name="LaButti K."/>
            <person name="Lipzen A."/>
            <person name="Waldron R."/>
            <person name="Moloney N.M."/>
            <person name="Sperisen C."/>
            <person name="Kredics L."/>
            <person name="Vagvoelgyi C."/>
            <person name="Patrignani A."/>
            <person name="Fitzpatrick D."/>
            <person name="Nagy I."/>
            <person name="Doyle S."/>
            <person name="Anderson J.B."/>
            <person name="Grigoriev I.V."/>
            <person name="Gueldener U."/>
            <person name="Muensterkoetter M."/>
            <person name="Nagy L.G."/>
        </authorList>
    </citation>
    <scope>NUCLEOTIDE SEQUENCE [LARGE SCALE GENOMIC DNA]</scope>
    <source>
        <strain evidence="2">28-4</strain>
    </source>
</reference>
<protein>
    <submittedName>
        <fullName evidence="1">Uncharacterized protein</fullName>
    </submittedName>
</protein>
<organism evidence="1 2">
    <name type="scientific">Armillaria solidipes</name>
    <dbReference type="NCBI Taxonomy" id="1076256"/>
    <lineage>
        <taxon>Eukaryota</taxon>
        <taxon>Fungi</taxon>
        <taxon>Dikarya</taxon>
        <taxon>Basidiomycota</taxon>
        <taxon>Agaricomycotina</taxon>
        <taxon>Agaricomycetes</taxon>
        <taxon>Agaricomycetidae</taxon>
        <taxon>Agaricales</taxon>
        <taxon>Marasmiineae</taxon>
        <taxon>Physalacriaceae</taxon>
        <taxon>Armillaria</taxon>
    </lineage>
</organism>
<dbReference type="Proteomes" id="UP000218334">
    <property type="component" value="Unassembled WGS sequence"/>
</dbReference>
<accession>A0A2H3AUI7</accession>
<evidence type="ECO:0000313" key="1">
    <source>
        <dbReference type="EMBL" id="PBK58572.1"/>
    </source>
</evidence>
<proteinExistence type="predicted"/>
<gene>
    <name evidence="1" type="ORF">ARMSODRAFT_117217</name>
</gene>
<evidence type="ECO:0000313" key="2">
    <source>
        <dbReference type="Proteomes" id="UP000218334"/>
    </source>
</evidence>
<dbReference type="EMBL" id="KZ293535">
    <property type="protein sequence ID" value="PBK58572.1"/>
    <property type="molecule type" value="Genomic_DNA"/>
</dbReference>
<dbReference type="AlphaFoldDB" id="A0A2H3AUI7"/>
<sequence length="122" mass="14450">MPDCHIPTLPISLFRSRRSKECYFDCFASAMSPGVCRGHLSSPVLLTWRWRYIWFRSCSAPICSICPYSRSVFPQRLTKETRFLAVIFILFLPHLYRFPHEQTEEDEERELGARRSHVFFSV</sequence>
<keyword evidence="2" id="KW-1185">Reference proteome</keyword>